<dbReference type="HOGENOM" id="CLU_3271642_0_0_11"/>
<dbReference type="Proteomes" id="UP000006666">
    <property type="component" value="Chromosome"/>
</dbReference>
<dbReference type="AlphaFoldDB" id="C7NJY2"/>
<evidence type="ECO:0000313" key="1">
    <source>
        <dbReference type="EMBL" id="ACV06914.1"/>
    </source>
</evidence>
<evidence type="ECO:0000313" key="2">
    <source>
        <dbReference type="Proteomes" id="UP000006666"/>
    </source>
</evidence>
<accession>C7NJY2</accession>
<name>C7NJY2_KYTSD</name>
<keyword evidence="2" id="KW-1185">Reference proteome</keyword>
<proteinExistence type="predicted"/>
<protein>
    <submittedName>
        <fullName evidence="1">Uncharacterized protein</fullName>
    </submittedName>
</protein>
<gene>
    <name evidence="1" type="ordered locus">Ksed_19140</name>
</gene>
<dbReference type="STRING" id="478801.Ksed_19140"/>
<reference evidence="1 2" key="1">
    <citation type="journal article" date="2009" name="Stand. Genomic Sci.">
        <title>Complete genome sequence of Kytococcus sedentarius type strain (541).</title>
        <authorList>
            <person name="Sims D."/>
            <person name="Brettin T."/>
            <person name="Detter J.C."/>
            <person name="Han C."/>
            <person name="Lapidus A."/>
            <person name="Copeland A."/>
            <person name="Glavina Del Rio T."/>
            <person name="Nolan M."/>
            <person name="Chen F."/>
            <person name="Lucas S."/>
            <person name="Tice H."/>
            <person name="Cheng J.F."/>
            <person name="Bruce D."/>
            <person name="Goodwin L."/>
            <person name="Pitluck S."/>
            <person name="Ovchinnikova G."/>
            <person name="Pati A."/>
            <person name="Ivanova N."/>
            <person name="Mavrommatis K."/>
            <person name="Chen A."/>
            <person name="Palaniappan K."/>
            <person name="D'haeseleer P."/>
            <person name="Chain P."/>
            <person name="Bristow J."/>
            <person name="Eisen J.A."/>
            <person name="Markowitz V."/>
            <person name="Hugenholtz P."/>
            <person name="Schneider S."/>
            <person name="Goker M."/>
            <person name="Pukall R."/>
            <person name="Kyrpides N.C."/>
            <person name="Klenk H.P."/>
        </authorList>
    </citation>
    <scope>NUCLEOTIDE SEQUENCE [LARGE SCALE GENOMIC DNA]</scope>
    <source>
        <strain evidence="2">ATCC 14392 / DSM 20547 / JCM 11482 / CCUG 33030 / NBRC 15357 / NCTC 11040 / CCM 314 / 541</strain>
    </source>
</reference>
<sequence length="41" mass="4415">MINTMNINAVAHAARLRVAPVTADRRPVQARSHLIAVLPLG</sequence>
<organism evidence="1 2">
    <name type="scientific">Kytococcus sedentarius (strain ATCC 14392 / DSM 20547 / JCM 11482 / CCUG 33030 / NBRC 15357 / NCTC 11040 / CCM 314 / 541)</name>
    <name type="common">Micrococcus sedentarius</name>
    <dbReference type="NCBI Taxonomy" id="478801"/>
    <lineage>
        <taxon>Bacteria</taxon>
        <taxon>Bacillati</taxon>
        <taxon>Actinomycetota</taxon>
        <taxon>Actinomycetes</taxon>
        <taxon>Micrococcales</taxon>
        <taxon>Kytococcaceae</taxon>
        <taxon>Kytococcus</taxon>
    </lineage>
</organism>
<dbReference type="EMBL" id="CP001686">
    <property type="protein sequence ID" value="ACV06914.1"/>
    <property type="molecule type" value="Genomic_DNA"/>
</dbReference>
<dbReference type="KEGG" id="kse:Ksed_19140"/>